<dbReference type="InterPro" id="IPR002376">
    <property type="entry name" value="Formyl_transf_N"/>
</dbReference>
<dbReference type="PANTHER" id="PTHR11138">
    <property type="entry name" value="METHIONYL-TRNA FORMYLTRANSFERASE"/>
    <property type="match status" value="1"/>
</dbReference>
<feature type="region of interest" description="Disordered" evidence="1">
    <location>
        <begin position="1"/>
        <end position="23"/>
    </location>
</feature>
<evidence type="ECO:0000313" key="3">
    <source>
        <dbReference type="EMBL" id="APY84570.1"/>
    </source>
</evidence>
<dbReference type="Gene3D" id="3.40.50.12230">
    <property type="match status" value="1"/>
</dbReference>
<dbReference type="Pfam" id="PF00551">
    <property type="entry name" value="Formyl_trans_N"/>
    <property type="match status" value="1"/>
</dbReference>
<dbReference type="Proteomes" id="UP000187191">
    <property type="component" value="Chromosome"/>
</dbReference>
<organism evidence="3 4">
    <name type="scientific">Streptomyces alfalfae</name>
    <dbReference type="NCBI Taxonomy" id="1642299"/>
    <lineage>
        <taxon>Bacteria</taxon>
        <taxon>Bacillati</taxon>
        <taxon>Actinomycetota</taxon>
        <taxon>Actinomycetes</taxon>
        <taxon>Kitasatosporales</taxon>
        <taxon>Streptomycetaceae</taxon>
        <taxon>Streptomyces</taxon>
    </lineage>
</organism>
<dbReference type="EMBL" id="CP015588">
    <property type="protein sequence ID" value="APY84570.1"/>
    <property type="molecule type" value="Genomic_DNA"/>
</dbReference>
<dbReference type="InterPro" id="IPR036477">
    <property type="entry name" value="Formyl_transf_N_sf"/>
</dbReference>
<evidence type="ECO:0000313" key="4">
    <source>
        <dbReference type="Proteomes" id="UP000187191"/>
    </source>
</evidence>
<reference evidence="3 4" key="1">
    <citation type="submission" date="2016-05" db="EMBL/GenBank/DDBJ databases">
        <authorList>
            <person name="Gu J."/>
        </authorList>
    </citation>
    <scope>NUCLEOTIDE SEQUENCE [LARGE SCALE GENOMIC DNA]</scope>
    <source>
        <strain evidence="3 4">ACCC40021</strain>
    </source>
</reference>
<feature type="compositionally biased region" description="Polar residues" evidence="1">
    <location>
        <begin position="9"/>
        <end position="23"/>
    </location>
</feature>
<keyword evidence="4" id="KW-1185">Reference proteome</keyword>
<sequence length="160" mass="17339">MVPGRTRRPYSTTACPPTPRQDSQGHFVDLAAQADAASVPLLRPQSVNSSDTVVALKELDPDYLLIANFQQILCEPVLVVPRRAVVNFHPGPLPRYAGLAPFFWMARNGERDAGVTALITMPGIDDGPILAQRPVALTGTEAVGEIRDRLFAESATCCMR</sequence>
<evidence type="ECO:0000259" key="2">
    <source>
        <dbReference type="Pfam" id="PF00551"/>
    </source>
</evidence>
<dbReference type="PANTHER" id="PTHR11138:SF5">
    <property type="entry name" value="METHIONYL-TRNA FORMYLTRANSFERASE, MITOCHONDRIAL"/>
    <property type="match status" value="1"/>
</dbReference>
<gene>
    <name evidence="3" type="ORF">A7J05_01215</name>
</gene>
<evidence type="ECO:0000256" key="1">
    <source>
        <dbReference type="SAM" id="MobiDB-lite"/>
    </source>
</evidence>
<accession>A0ABM6GLA1</accession>
<dbReference type="SUPFAM" id="SSF53328">
    <property type="entry name" value="Formyltransferase"/>
    <property type="match status" value="1"/>
</dbReference>
<dbReference type="RefSeq" id="WP_076682041.1">
    <property type="nucleotide sequence ID" value="NZ_CP015588.1"/>
</dbReference>
<feature type="domain" description="Formyl transferase N-terminal" evidence="2">
    <location>
        <begin position="35"/>
        <end position="150"/>
    </location>
</feature>
<proteinExistence type="predicted"/>
<name>A0ABM6GLA1_9ACTN</name>
<protein>
    <recommendedName>
        <fullName evidence="2">Formyl transferase N-terminal domain-containing protein</fullName>
    </recommendedName>
</protein>